<proteinExistence type="predicted"/>
<dbReference type="PROSITE" id="PS50088">
    <property type="entry name" value="ANK_REPEAT"/>
    <property type="match status" value="1"/>
</dbReference>
<dbReference type="AlphaFoldDB" id="A0ABD3R238"/>
<dbReference type="InterPro" id="IPR036770">
    <property type="entry name" value="Ankyrin_rpt-contain_sf"/>
</dbReference>
<feature type="repeat" description="ANK" evidence="3">
    <location>
        <begin position="164"/>
        <end position="196"/>
    </location>
</feature>
<gene>
    <name evidence="5" type="ORF">ACHAXA_000373</name>
</gene>
<feature type="region of interest" description="Disordered" evidence="4">
    <location>
        <begin position="1"/>
        <end position="46"/>
    </location>
</feature>
<dbReference type="Gene3D" id="1.25.40.20">
    <property type="entry name" value="Ankyrin repeat-containing domain"/>
    <property type="match status" value="1"/>
</dbReference>
<dbReference type="EMBL" id="JALLPB020000747">
    <property type="protein sequence ID" value="KAL3806733.1"/>
    <property type="molecule type" value="Genomic_DNA"/>
</dbReference>
<evidence type="ECO:0000256" key="1">
    <source>
        <dbReference type="ARBA" id="ARBA00022737"/>
    </source>
</evidence>
<keyword evidence="1" id="KW-0677">Repeat</keyword>
<accession>A0ABD3R238</accession>
<reference evidence="5 6" key="1">
    <citation type="submission" date="2024-10" db="EMBL/GenBank/DDBJ databases">
        <title>Updated reference genomes for cyclostephanoid diatoms.</title>
        <authorList>
            <person name="Roberts W.R."/>
            <person name="Alverson A.J."/>
        </authorList>
    </citation>
    <scope>NUCLEOTIDE SEQUENCE [LARGE SCALE GENOMIC DNA]</scope>
    <source>
        <strain evidence="5 6">AJA228-03</strain>
    </source>
</reference>
<name>A0ABD3R238_9STRA</name>
<comment type="caution">
    <text evidence="5">The sequence shown here is derived from an EMBL/GenBank/DDBJ whole genome shotgun (WGS) entry which is preliminary data.</text>
</comment>
<evidence type="ECO:0000256" key="3">
    <source>
        <dbReference type="PROSITE-ProRule" id="PRU00023"/>
    </source>
</evidence>
<evidence type="ECO:0000313" key="6">
    <source>
        <dbReference type="Proteomes" id="UP001530377"/>
    </source>
</evidence>
<feature type="compositionally biased region" description="Basic and acidic residues" evidence="4">
    <location>
        <begin position="31"/>
        <end position="40"/>
    </location>
</feature>
<keyword evidence="6" id="KW-1185">Reference proteome</keyword>
<dbReference type="Proteomes" id="UP001530377">
    <property type="component" value="Unassembled WGS sequence"/>
</dbReference>
<dbReference type="PANTHER" id="PTHR24198">
    <property type="entry name" value="ANKYRIN REPEAT AND PROTEIN KINASE DOMAIN-CONTAINING PROTEIN"/>
    <property type="match status" value="1"/>
</dbReference>
<dbReference type="InterPro" id="IPR002110">
    <property type="entry name" value="Ankyrin_rpt"/>
</dbReference>
<keyword evidence="2 3" id="KW-0040">ANK repeat</keyword>
<evidence type="ECO:0000256" key="4">
    <source>
        <dbReference type="SAM" id="MobiDB-lite"/>
    </source>
</evidence>
<dbReference type="SMART" id="SM00248">
    <property type="entry name" value="ANK"/>
    <property type="match status" value="2"/>
</dbReference>
<evidence type="ECO:0000256" key="2">
    <source>
        <dbReference type="ARBA" id="ARBA00023043"/>
    </source>
</evidence>
<dbReference type="SUPFAM" id="SSF48403">
    <property type="entry name" value="Ankyrin repeat"/>
    <property type="match status" value="1"/>
</dbReference>
<organism evidence="5 6">
    <name type="scientific">Cyclostephanos tholiformis</name>
    <dbReference type="NCBI Taxonomy" id="382380"/>
    <lineage>
        <taxon>Eukaryota</taxon>
        <taxon>Sar</taxon>
        <taxon>Stramenopiles</taxon>
        <taxon>Ochrophyta</taxon>
        <taxon>Bacillariophyta</taxon>
        <taxon>Coscinodiscophyceae</taxon>
        <taxon>Thalassiosirophycidae</taxon>
        <taxon>Stephanodiscales</taxon>
        <taxon>Stephanodiscaceae</taxon>
        <taxon>Cyclostephanos</taxon>
    </lineage>
</organism>
<sequence length="374" mass="41141">MHHNKHIILQPTLRPPTPCYPRKRPHSDITSMDHHQEHGCSTKAKTPLHTASGKHGISIQLAVSSNHETASSSSESFIMTSATERIAFKNVILSPQEFFIAMLQSRGYPGTTYCSLKCAYHSSPTMHQMVSYGVSLTKAIRSSDETQARSLLSSGLHPNACNKFGESIVHAACRRGDSAMLRALLEARSSVQVTDDFGRTPLHDACWTSTPSFDTIRLLLDQDPWLPCIVDCRGSAPLGYVRKAHWAVWIGFLGAIADLYWPDLNELQNESKDNGELQIVPPLALLEPNSRPLPDPSLNGISLEIIEQLANGKITPRELSDKGISFEPKPYQEIKCTSIGRAPRSRITLDRMGSNAITFVRGSQNNAVTFTSGG</sequence>
<dbReference type="Pfam" id="PF12796">
    <property type="entry name" value="Ank_2"/>
    <property type="match status" value="1"/>
</dbReference>
<protein>
    <submittedName>
        <fullName evidence="5">Uncharacterized protein</fullName>
    </submittedName>
</protein>
<dbReference type="PANTHER" id="PTHR24198:SF165">
    <property type="entry name" value="ANKYRIN REPEAT-CONTAINING PROTEIN-RELATED"/>
    <property type="match status" value="1"/>
</dbReference>
<evidence type="ECO:0000313" key="5">
    <source>
        <dbReference type="EMBL" id="KAL3806733.1"/>
    </source>
</evidence>